<dbReference type="GO" id="GO:0006119">
    <property type="term" value="P:oxidative phosphorylation"/>
    <property type="evidence" value="ECO:0007669"/>
    <property type="project" value="UniProtKB-UniPathway"/>
</dbReference>
<evidence type="ECO:0000256" key="22">
    <source>
        <dbReference type="SAM" id="Phobius"/>
    </source>
</evidence>
<dbReference type="RefSeq" id="WP_011478999.1">
    <property type="nucleotide sequence ID" value="NC_007947.1"/>
</dbReference>
<keyword evidence="5 19" id="KW-1003">Cell membrane</keyword>
<comment type="subcellular location">
    <subcellularLocation>
        <location evidence="1 19">Cell inner membrane</location>
    </subcellularLocation>
</comment>
<dbReference type="UniPathway" id="UPA00705"/>
<dbReference type="Proteomes" id="UP000002440">
    <property type="component" value="Chromosome"/>
</dbReference>
<dbReference type="AlphaFoldDB" id="Q1H3N5"/>
<evidence type="ECO:0000256" key="14">
    <source>
        <dbReference type="ARBA" id="ARBA00022989"/>
    </source>
</evidence>
<evidence type="ECO:0000313" key="24">
    <source>
        <dbReference type="EMBL" id="ABE48902.1"/>
    </source>
</evidence>
<dbReference type="PIRSF" id="PIRSF000006">
    <property type="entry name" value="Cbb3-Cox_fixP"/>
    <property type="match status" value="1"/>
</dbReference>
<evidence type="ECO:0000256" key="19">
    <source>
        <dbReference type="PIRNR" id="PIRNR000006"/>
    </source>
</evidence>
<dbReference type="PRINTS" id="PR00605">
    <property type="entry name" value="CYTCHROMECIC"/>
</dbReference>
<dbReference type="PROSITE" id="PS51007">
    <property type="entry name" value="CYTC"/>
    <property type="match status" value="2"/>
</dbReference>
<evidence type="ECO:0000256" key="12">
    <source>
        <dbReference type="ARBA" id="ARBA00022781"/>
    </source>
</evidence>
<dbReference type="Gene3D" id="1.10.760.10">
    <property type="entry name" value="Cytochrome c-like domain"/>
    <property type="match status" value="2"/>
</dbReference>
<name>Q1H3N5_METFK</name>
<keyword evidence="18 19" id="KW-0472">Membrane</keyword>
<keyword evidence="14 22" id="KW-1133">Transmembrane helix</keyword>
<feature type="domain" description="Cytochrome c" evidence="23">
    <location>
        <begin position="214"/>
        <end position="307"/>
    </location>
</feature>
<evidence type="ECO:0000256" key="16">
    <source>
        <dbReference type="ARBA" id="ARBA00023004"/>
    </source>
</evidence>
<dbReference type="STRING" id="265072.Mfla_0632"/>
<dbReference type="GO" id="GO:1902600">
    <property type="term" value="P:proton transmembrane transport"/>
    <property type="evidence" value="ECO:0007669"/>
    <property type="project" value="UniProtKB-KW"/>
</dbReference>
<keyword evidence="8 19" id="KW-0679">Respiratory chain</keyword>
<dbReference type="GO" id="GO:0005886">
    <property type="term" value="C:plasma membrane"/>
    <property type="evidence" value="ECO:0007669"/>
    <property type="project" value="UniProtKB-SubCell"/>
</dbReference>
<dbReference type="InterPro" id="IPR036909">
    <property type="entry name" value="Cyt_c-like_dom_sf"/>
</dbReference>
<evidence type="ECO:0000313" key="25">
    <source>
        <dbReference type="Proteomes" id="UP000002440"/>
    </source>
</evidence>
<dbReference type="Gene3D" id="6.10.280.130">
    <property type="match status" value="1"/>
</dbReference>
<keyword evidence="15 19" id="KW-0560">Oxidoreductase</keyword>
<reference evidence="24 25" key="1">
    <citation type="submission" date="2006-03" db="EMBL/GenBank/DDBJ databases">
        <title>Complete sequence of Methylobacillus flagellatus KT.</title>
        <authorList>
            <consortium name="US DOE Joint Genome Institute"/>
            <person name="Copeland A."/>
            <person name="Lucas S."/>
            <person name="Lapidus A."/>
            <person name="Barry K."/>
            <person name="Detter J.C."/>
            <person name="Glavina del Rio T."/>
            <person name="Hammon N."/>
            <person name="Israni S."/>
            <person name="Dalin E."/>
            <person name="Tice H."/>
            <person name="Pitluck S."/>
            <person name="Brettin T."/>
            <person name="Bruce D."/>
            <person name="Han C."/>
            <person name="Tapia R."/>
            <person name="Saunders E."/>
            <person name="Gilna P."/>
            <person name="Schmutz J."/>
            <person name="Larimer F."/>
            <person name="Land M."/>
            <person name="Kyrpides N."/>
            <person name="Anderson I."/>
            <person name="Richardson P."/>
        </authorList>
    </citation>
    <scope>NUCLEOTIDE SEQUENCE [LARGE SCALE GENOMIC DNA]</scope>
    <source>
        <strain evidence="25">KT / ATCC 51484 / DSM 6875</strain>
    </source>
</reference>
<feature type="binding site" description="covalent" evidence="21">
    <location>
        <position position="232"/>
    </location>
    <ligand>
        <name>heme c</name>
        <dbReference type="ChEBI" id="CHEBI:61717"/>
        <label>2</label>
    </ligand>
</feature>
<comment type="pathway">
    <text evidence="2 19">Energy metabolism; oxidative phosphorylation.</text>
</comment>
<evidence type="ECO:0000256" key="6">
    <source>
        <dbReference type="ARBA" id="ARBA00022519"/>
    </source>
</evidence>
<evidence type="ECO:0000256" key="5">
    <source>
        <dbReference type="ARBA" id="ARBA00022475"/>
    </source>
</evidence>
<dbReference type="InterPro" id="IPR050597">
    <property type="entry name" value="Cytochrome_c_Oxidase_Subunit"/>
</dbReference>
<organism evidence="24 25">
    <name type="scientific">Methylobacillus flagellatus (strain ATCC 51484 / DSM 6875 / VKM B-1610 / KT)</name>
    <dbReference type="NCBI Taxonomy" id="265072"/>
    <lineage>
        <taxon>Bacteria</taxon>
        <taxon>Pseudomonadati</taxon>
        <taxon>Pseudomonadota</taxon>
        <taxon>Betaproteobacteria</taxon>
        <taxon>Nitrosomonadales</taxon>
        <taxon>Methylophilaceae</taxon>
        <taxon>Methylobacillus</taxon>
    </lineage>
</organism>
<keyword evidence="16 19" id="KW-0408">Iron</keyword>
<keyword evidence="7 19" id="KW-0349">Heme</keyword>
<sequence length="311" mass="34403">MSQDKATTTPKTTGHSWDGIEEYTNPLPTWWIWGFYITFIFTVVYWLLYPAWPIGDKFTKGVPGLHTITYTATTADGKEVEKTTHWNMRAKYMREMNEHQAAQKQWFDKVAAMPFEDVAKDAELMQFVNSAGKTLFSDNCAACHQAGGQGKIGMAPNLTDDHWQFGGTYEQIHASIEGGRNGIMPPFKNSLQDDQITQLAHYVLSLSGEPHDSSLAEQGKTLFNGAGICFTCHGPDAKGNTAMGSADLTDKIWLWADVVGKTGQEAKVAEVKRIIANGMNTGVMPAWEGRLKPEQIKLLTVYVHDTLGGGH</sequence>
<evidence type="ECO:0000259" key="23">
    <source>
        <dbReference type="PROSITE" id="PS51007"/>
    </source>
</evidence>
<feature type="binding site" description="axial binding residue" evidence="20">
    <location>
        <position position="233"/>
    </location>
    <ligand>
        <name>heme c</name>
        <dbReference type="ChEBI" id="CHEBI:61717"/>
        <label>2</label>
    </ligand>
    <ligandPart>
        <name>Fe</name>
        <dbReference type="ChEBI" id="CHEBI:18248"/>
    </ligandPart>
</feature>
<feature type="binding site" description="axial binding residue" evidence="20">
    <location>
        <position position="284"/>
    </location>
    <ligand>
        <name>heme c</name>
        <dbReference type="ChEBI" id="CHEBI:61717"/>
        <label>1</label>
    </ligand>
    <ligandPart>
        <name>Fe</name>
        <dbReference type="ChEBI" id="CHEBI:18248"/>
    </ligandPart>
</feature>
<feature type="binding site" description="axial binding residue" evidence="20">
    <location>
        <position position="184"/>
    </location>
    <ligand>
        <name>heme c</name>
        <dbReference type="ChEBI" id="CHEBI:61717"/>
        <label>2</label>
    </ligand>
    <ligandPart>
        <name>Fe</name>
        <dbReference type="ChEBI" id="CHEBI:18248"/>
    </ligandPart>
</feature>
<feature type="binding site" description="covalent" evidence="21">
    <location>
        <position position="229"/>
    </location>
    <ligand>
        <name>heme c</name>
        <dbReference type="ChEBI" id="CHEBI:61717"/>
        <label>2</label>
    </ligand>
</feature>
<comment type="cofactor">
    <cofactor evidence="19 21">
        <name>heme c</name>
        <dbReference type="ChEBI" id="CHEBI:61717"/>
    </cofactor>
    <text evidence="19 21">Binds 2 heme C groups per subunit.</text>
</comment>
<evidence type="ECO:0000256" key="13">
    <source>
        <dbReference type="ARBA" id="ARBA00022982"/>
    </source>
</evidence>
<evidence type="ECO:0000256" key="11">
    <source>
        <dbReference type="ARBA" id="ARBA00022737"/>
    </source>
</evidence>
<feature type="binding site" description="covalent" evidence="21">
    <location>
        <position position="143"/>
    </location>
    <ligand>
        <name>heme c</name>
        <dbReference type="ChEBI" id="CHEBI:61717"/>
        <label>1</label>
    </ligand>
</feature>
<feature type="transmembrane region" description="Helical" evidence="22">
    <location>
        <begin position="30"/>
        <end position="48"/>
    </location>
</feature>
<accession>Q1H3N5</accession>
<dbReference type="PANTHER" id="PTHR33751">
    <property type="entry name" value="CBB3-TYPE CYTOCHROME C OXIDASE SUBUNIT FIXP"/>
    <property type="match status" value="1"/>
</dbReference>
<evidence type="ECO:0000256" key="2">
    <source>
        <dbReference type="ARBA" id="ARBA00004673"/>
    </source>
</evidence>
<dbReference type="PANTHER" id="PTHR33751:SF1">
    <property type="entry name" value="CBB3-TYPE CYTOCHROME C OXIDASE SUBUNIT FIXP"/>
    <property type="match status" value="1"/>
</dbReference>
<keyword evidence="11" id="KW-0677">Repeat</keyword>
<dbReference type="eggNOG" id="COG2010">
    <property type="taxonomic scope" value="Bacteria"/>
</dbReference>
<evidence type="ECO:0000256" key="1">
    <source>
        <dbReference type="ARBA" id="ARBA00004533"/>
    </source>
</evidence>
<keyword evidence="25" id="KW-1185">Reference proteome</keyword>
<evidence type="ECO:0000256" key="3">
    <source>
        <dbReference type="ARBA" id="ARBA00006113"/>
    </source>
</evidence>
<evidence type="ECO:0000256" key="17">
    <source>
        <dbReference type="ARBA" id="ARBA00023065"/>
    </source>
</evidence>
<dbReference type="GO" id="GO:0016491">
    <property type="term" value="F:oxidoreductase activity"/>
    <property type="evidence" value="ECO:0007669"/>
    <property type="project" value="UniProtKB-KW"/>
</dbReference>
<gene>
    <name evidence="24" type="ordered locus">Mfla_0632</name>
</gene>
<evidence type="ECO:0000256" key="7">
    <source>
        <dbReference type="ARBA" id="ARBA00022617"/>
    </source>
</evidence>
<dbReference type="EMBL" id="CP000284">
    <property type="protein sequence ID" value="ABE48902.1"/>
    <property type="molecule type" value="Genomic_DNA"/>
</dbReference>
<dbReference type="HOGENOM" id="CLU_047545_2_0_4"/>
<keyword evidence="4 19" id="KW-0813">Transport</keyword>
<dbReference type="GO" id="GO:0009055">
    <property type="term" value="F:electron transfer activity"/>
    <property type="evidence" value="ECO:0007669"/>
    <property type="project" value="InterPro"/>
</dbReference>
<dbReference type="OrthoDB" id="5290932at2"/>
<evidence type="ECO:0000256" key="20">
    <source>
        <dbReference type="PIRSR" id="PIRSR000006-1"/>
    </source>
</evidence>
<keyword evidence="13 19" id="KW-0249">Electron transport</keyword>
<keyword evidence="17 19" id="KW-0406">Ion transport</keyword>
<dbReference type="NCBIfam" id="TIGR00782">
    <property type="entry name" value="ccoP"/>
    <property type="match status" value="1"/>
</dbReference>
<dbReference type="GO" id="GO:0005506">
    <property type="term" value="F:iron ion binding"/>
    <property type="evidence" value="ECO:0007669"/>
    <property type="project" value="InterPro"/>
</dbReference>
<dbReference type="InterPro" id="IPR009056">
    <property type="entry name" value="Cyt_c-like_dom"/>
</dbReference>
<feature type="binding site" description="covalent" evidence="21">
    <location>
        <position position="140"/>
    </location>
    <ligand>
        <name>heme c</name>
        <dbReference type="ChEBI" id="CHEBI:61717"/>
        <label>1</label>
    </ligand>
</feature>
<feature type="domain" description="Cytochrome c" evidence="23">
    <location>
        <begin position="127"/>
        <end position="207"/>
    </location>
</feature>
<evidence type="ECO:0000256" key="18">
    <source>
        <dbReference type="ARBA" id="ARBA00023136"/>
    </source>
</evidence>
<dbReference type="KEGG" id="mfa:Mfla_0632"/>
<proteinExistence type="inferred from homology"/>
<keyword evidence="10 19" id="KW-0479">Metal-binding</keyword>
<dbReference type="InterPro" id="IPR004678">
    <property type="entry name" value="Cyt_c_oxidase_cbb3_su3"/>
</dbReference>
<protein>
    <recommendedName>
        <fullName evidence="19">Cbb3-type cytochrome c oxidase subunit</fullName>
    </recommendedName>
</protein>
<dbReference type="Pfam" id="PF14715">
    <property type="entry name" value="FixP_N"/>
    <property type="match status" value="1"/>
</dbReference>
<dbReference type="Pfam" id="PF13442">
    <property type="entry name" value="Cytochrome_CBB3"/>
    <property type="match status" value="2"/>
</dbReference>
<evidence type="ECO:0000256" key="15">
    <source>
        <dbReference type="ARBA" id="ARBA00023002"/>
    </source>
</evidence>
<dbReference type="InterPro" id="IPR008168">
    <property type="entry name" value="Cyt_C_IC"/>
</dbReference>
<evidence type="ECO:0000256" key="10">
    <source>
        <dbReference type="ARBA" id="ARBA00022723"/>
    </source>
</evidence>
<dbReference type="InterPro" id="IPR032858">
    <property type="entry name" value="CcoP_N"/>
</dbReference>
<dbReference type="InterPro" id="IPR038414">
    <property type="entry name" value="CcoP_N_sf"/>
</dbReference>
<evidence type="ECO:0000256" key="4">
    <source>
        <dbReference type="ARBA" id="ARBA00022448"/>
    </source>
</evidence>
<evidence type="ECO:0000256" key="9">
    <source>
        <dbReference type="ARBA" id="ARBA00022692"/>
    </source>
</evidence>
<keyword evidence="12 19" id="KW-0375">Hydrogen ion transport</keyword>
<evidence type="ECO:0000256" key="8">
    <source>
        <dbReference type="ARBA" id="ARBA00022660"/>
    </source>
</evidence>
<comment type="similarity">
    <text evidence="3 19">Belongs to the CcoP / FixP family.</text>
</comment>
<comment type="function">
    <text evidence="19">C-type cytochrome. Part of the cbb3-type cytochrome c oxidase complex.</text>
</comment>
<evidence type="ECO:0000256" key="21">
    <source>
        <dbReference type="PIRSR" id="PIRSR000006-2"/>
    </source>
</evidence>
<keyword evidence="6 19" id="KW-0997">Cell inner membrane</keyword>
<comment type="subunit">
    <text evidence="19">Component of the cbb3-type cytochrome c oxidase.</text>
</comment>
<feature type="binding site" description="axial binding residue" evidence="20">
    <location>
        <position position="144"/>
    </location>
    <ligand>
        <name>heme c</name>
        <dbReference type="ChEBI" id="CHEBI:61717"/>
        <label>1</label>
    </ligand>
    <ligandPart>
        <name>Fe</name>
        <dbReference type="ChEBI" id="CHEBI:18248"/>
    </ligandPart>
</feature>
<dbReference type="GO" id="GO:0020037">
    <property type="term" value="F:heme binding"/>
    <property type="evidence" value="ECO:0007669"/>
    <property type="project" value="InterPro"/>
</dbReference>
<keyword evidence="9 22" id="KW-0812">Transmembrane</keyword>
<dbReference type="SUPFAM" id="SSF46626">
    <property type="entry name" value="Cytochrome c"/>
    <property type="match status" value="2"/>
</dbReference>